<dbReference type="PROSITE" id="PS01358">
    <property type="entry name" value="ZF_RANBP2_1"/>
    <property type="match status" value="1"/>
</dbReference>
<gene>
    <name evidence="15" type="ORF">GSTUAT00001010001</name>
</gene>
<dbReference type="InterPro" id="IPR035979">
    <property type="entry name" value="RBD_domain_sf"/>
</dbReference>
<evidence type="ECO:0000259" key="12">
    <source>
        <dbReference type="PROSITE" id="PS50157"/>
    </source>
</evidence>
<evidence type="ECO:0000256" key="1">
    <source>
        <dbReference type="ARBA" id="ARBA00004123"/>
    </source>
</evidence>
<dbReference type="InterPro" id="IPR000467">
    <property type="entry name" value="G_patch_dom"/>
</dbReference>
<dbReference type="SMART" id="SM00547">
    <property type="entry name" value="ZnF_RBZ"/>
    <property type="match status" value="1"/>
</dbReference>
<feature type="domain" description="RRM" evidence="11">
    <location>
        <begin position="300"/>
        <end position="401"/>
    </location>
</feature>
<dbReference type="SUPFAM" id="SSF90209">
    <property type="entry name" value="Ran binding protein zinc finger-like"/>
    <property type="match status" value="1"/>
</dbReference>
<evidence type="ECO:0000256" key="3">
    <source>
        <dbReference type="ARBA" id="ARBA00022737"/>
    </source>
</evidence>
<keyword evidence="6 8" id="KW-0694">RNA-binding</keyword>
<evidence type="ECO:0000256" key="6">
    <source>
        <dbReference type="ARBA" id="ARBA00022884"/>
    </source>
</evidence>
<keyword evidence="16" id="KW-1185">Reference proteome</keyword>
<feature type="compositionally biased region" description="Basic and acidic residues" evidence="10">
    <location>
        <begin position="621"/>
        <end position="632"/>
    </location>
</feature>
<feature type="region of interest" description="Disordered" evidence="10">
    <location>
        <begin position="1"/>
        <end position="143"/>
    </location>
</feature>
<organism evidence="15 16">
    <name type="scientific">Tuber aestivum</name>
    <name type="common">summer truffle</name>
    <dbReference type="NCBI Taxonomy" id="59557"/>
    <lineage>
        <taxon>Eukaryota</taxon>
        <taxon>Fungi</taxon>
        <taxon>Dikarya</taxon>
        <taxon>Ascomycota</taxon>
        <taxon>Pezizomycotina</taxon>
        <taxon>Pezizomycetes</taxon>
        <taxon>Pezizales</taxon>
        <taxon>Tuberaceae</taxon>
        <taxon>Tuber</taxon>
    </lineage>
</organism>
<evidence type="ECO:0000256" key="8">
    <source>
        <dbReference type="PROSITE-ProRule" id="PRU00176"/>
    </source>
</evidence>
<feature type="region of interest" description="Disordered" evidence="10">
    <location>
        <begin position="445"/>
        <end position="488"/>
    </location>
</feature>
<keyword evidence="3" id="KW-0677">Repeat</keyword>
<feature type="region of interest" description="Disordered" evidence="10">
    <location>
        <begin position="517"/>
        <end position="556"/>
    </location>
</feature>
<comment type="subcellular location">
    <subcellularLocation>
        <location evidence="1">Nucleus</location>
    </subcellularLocation>
</comment>
<feature type="compositionally biased region" description="Polar residues" evidence="10">
    <location>
        <begin position="272"/>
        <end position="286"/>
    </location>
</feature>
<feature type="compositionally biased region" description="Basic and acidic residues" evidence="10">
    <location>
        <begin position="103"/>
        <end position="137"/>
    </location>
</feature>
<sequence length="742" mass="83767">MAYYQQPLSPQGRYKEDQHEDPYYADRPHRQTLSVRDHERDRDRDRDLRDHRHRSHRSSYSPAYRGGSRSRSRSPRRRSPPRDAPRGPRGYHHQQSGYRSRSRSRDRARSRGREPRGRGYYDRDAPRSRSGSRDREWYGGPASRDVIIDGLGPEMDDEYIIKELRHELHVEGIEKVAVIRERKTGISRQFAFIHFTTVQQSRAFLEQYYPTVSLGPSADRCRIAFSRERDESDRRSRRRDDEEEWKCRVCLLVNYPRRQECFRCQTPKSELSVTGTLTHPTPTHFTNDGERDMTTSPPSQFLLFRNLESSVNEELLAKGALKLTIPNSDTPEMSKTGPIGAKESSLKRILLVRDRKTNESWRYGFAEFSTASDAQAALAAYAKVEKFTISSKPVTVSYIHPGVFVPVYNAPKGADKFTFTAMSAHVGNGLRLAYWDDDGFVSEHTVSKPAETSGGSEDAVKEKQKGIKEGSEEKGKGKRKRADKEVIGAAVPITKKSVPAHLQFWQNRHSELHGIPTQAQESRGDNESTSGSENSGSGLCAKKRKAEDQADETQTPQSFADLKKLACLLCSRKFKTAEKIYEHERVSNLHLNNLKDPELREAAMRKLTKAGIALTPNNDTAEYRDRAKERRQVFGKSTAPQSSSSKKRKKEEPELEPEPVLPSRGAALLGKMGWTSGQGLGVSGDGRTEHVIAEMYTQGVGLGMKGGKVGDVEEVAKGGGGGYNDFVKRTKEKAKERYEGMQ</sequence>
<dbReference type="PROSITE" id="PS50157">
    <property type="entry name" value="ZINC_FINGER_C2H2_2"/>
    <property type="match status" value="1"/>
</dbReference>
<keyword evidence="2" id="KW-0479">Metal-binding</keyword>
<feature type="compositionally biased region" description="Basic and acidic residues" evidence="10">
    <location>
        <begin position="13"/>
        <end position="50"/>
    </location>
</feature>
<name>A0A292Q8A3_9PEZI</name>
<evidence type="ECO:0000256" key="2">
    <source>
        <dbReference type="ARBA" id="ARBA00022723"/>
    </source>
</evidence>
<evidence type="ECO:0000259" key="14">
    <source>
        <dbReference type="PROSITE" id="PS50199"/>
    </source>
</evidence>
<feature type="compositionally biased region" description="Basic residues" evidence="10">
    <location>
        <begin position="68"/>
        <end position="79"/>
    </location>
</feature>
<dbReference type="AlphaFoldDB" id="A0A292Q8A3"/>
<keyword evidence="7" id="KW-0539">Nucleus</keyword>
<dbReference type="SMART" id="SM00360">
    <property type="entry name" value="RRM"/>
    <property type="match status" value="2"/>
</dbReference>
<evidence type="ECO:0000256" key="5">
    <source>
        <dbReference type="ARBA" id="ARBA00022833"/>
    </source>
</evidence>
<evidence type="ECO:0000256" key="10">
    <source>
        <dbReference type="SAM" id="MobiDB-lite"/>
    </source>
</evidence>
<dbReference type="PANTHER" id="PTHR13948:SF3">
    <property type="entry name" value="FI21118P1"/>
    <property type="match status" value="1"/>
</dbReference>
<feature type="compositionally biased region" description="Basic and acidic residues" evidence="10">
    <location>
        <begin position="458"/>
        <end position="475"/>
    </location>
</feature>
<dbReference type="Pfam" id="PF00641">
    <property type="entry name" value="Zn_ribbon_RanBP"/>
    <property type="match status" value="1"/>
</dbReference>
<dbReference type="Gene3D" id="3.30.70.330">
    <property type="match status" value="2"/>
</dbReference>
<keyword evidence="5" id="KW-0862">Zinc</keyword>
<feature type="domain" description="RRM" evidence="11">
    <location>
        <begin position="144"/>
        <end position="228"/>
    </location>
</feature>
<dbReference type="EMBL" id="LN890954">
    <property type="protein sequence ID" value="CUS14940.1"/>
    <property type="molecule type" value="Genomic_DNA"/>
</dbReference>
<dbReference type="GO" id="GO:0005634">
    <property type="term" value="C:nucleus"/>
    <property type="evidence" value="ECO:0007669"/>
    <property type="project" value="UniProtKB-SubCell"/>
</dbReference>
<dbReference type="Proteomes" id="UP001412239">
    <property type="component" value="Unassembled WGS sequence"/>
</dbReference>
<dbReference type="SUPFAM" id="SSF54928">
    <property type="entry name" value="RNA-binding domain, RBD"/>
    <property type="match status" value="2"/>
</dbReference>
<dbReference type="InterPro" id="IPR013087">
    <property type="entry name" value="Znf_C2H2_type"/>
</dbReference>
<dbReference type="SMART" id="SM00443">
    <property type="entry name" value="G_patch"/>
    <property type="match status" value="1"/>
</dbReference>
<evidence type="ECO:0008006" key="17">
    <source>
        <dbReference type="Google" id="ProtNLM"/>
    </source>
</evidence>
<dbReference type="GO" id="GO:0003723">
    <property type="term" value="F:RNA binding"/>
    <property type="evidence" value="ECO:0007669"/>
    <property type="project" value="UniProtKB-UniRule"/>
</dbReference>
<reference evidence="15" key="1">
    <citation type="submission" date="2015-10" db="EMBL/GenBank/DDBJ databases">
        <authorList>
            <person name="Regsiter A."/>
            <person name="william w."/>
        </authorList>
    </citation>
    <scope>NUCLEOTIDE SEQUENCE</scope>
    <source>
        <strain evidence="15">Montdore</strain>
    </source>
</reference>
<dbReference type="InterPro" id="IPR000504">
    <property type="entry name" value="RRM_dom"/>
</dbReference>
<evidence type="ECO:0000256" key="4">
    <source>
        <dbReference type="ARBA" id="ARBA00022771"/>
    </source>
</evidence>
<dbReference type="GO" id="GO:0008270">
    <property type="term" value="F:zinc ion binding"/>
    <property type="evidence" value="ECO:0007669"/>
    <property type="project" value="UniProtKB-KW"/>
</dbReference>
<proteinExistence type="predicted"/>
<dbReference type="Pfam" id="PF01585">
    <property type="entry name" value="G-patch"/>
    <property type="match status" value="1"/>
</dbReference>
<evidence type="ECO:0000313" key="16">
    <source>
        <dbReference type="Proteomes" id="UP001412239"/>
    </source>
</evidence>
<dbReference type="InterPro" id="IPR036443">
    <property type="entry name" value="Znf_RanBP2_sf"/>
</dbReference>
<dbReference type="PROSITE" id="PS50102">
    <property type="entry name" value="RRM"/>
    <property type="match status" value="2"/>
</dbReference>
<evidence type="ECO:0000313" key="15">
    <source>
        <dbReference type="EMBL" id="CUS14940.1"/>
    </source>
</evidence>
<evidence type="ECO:0000256" key="7">
    <source>
        <dbReference type="ARBA" id="ARBA00023242"/>
    </source>
</evidence>
<dbReference type="InterPro" id="IPR012677">
    <property type="entry name" value="Nucleotide-bd_a/b_plait_sf"/>
</dbReference>
<dbReference type="PROSITE" id="PS50174">
    <property type="entry name" value="G_PATCH"/>
    <property type="match status" value="1"/>
</dbReference>
<feature type="region of interest" description="Disordered" evidence="10">
    <location>
        <begin position="272"/>
        <end position="293"/>
    </location>
</feature>
<dbReference type="Gene3D" id="4.10.1060.10">
    <property type="entry name" value="Zinc finger, RanBP2-type"/>
    <property type="match status" value="1"/>
</dbReference>
<dbReference type="GO" id="GO:0000398">
    <property type="term" value="P:mRNA splicing, via spliceosome"/>
    <property type="evidence" value="ECO:0007669"/>
    <property type="project" value="TreeGrafter"/>
</dbReference>
<evidence type="ECO:0000259" key="11">
    <source>
        <dbReference type="PROSITE" id="PS50102"/>
    </source>
</evidence>
<feature type="compositionally biased region" description="Low complexity" evidence="10">
    <location>
        <begin position="527"/>
        <end position="538"/>
    </location>
</feature>
<feature type="domain" description="RanBP2-type" evidence="14">
    <location>
        <begin position="241"/>
        <end position="270"/>
    </location>
</feature>
<feature type="domain" description="G-patch" evidence="13">
    <location>
        <begin position="661"/>
        <end position="707"/>
    </location>
</feature>
<dbReference type="InterPro" id="IPR001876">
    <property type="entry name" value="Znf_RanBP2"/>
</dbReference>
<dbReference type="PANTHER" id="PTHR13948">
    <property type="entry name" value="RNA-BINDING PROTEIN"/>
    <property type="match status" value="1"/>
</dbReference>
<keyword evidence="4 9" id="KW-0863">Zinc-finger</keyword>
<feature type="compositionally biased region" description="Low complexity" evidence="10">
    <location>
        <begin position="58"/>
        <end position="67"/>
    </location>
</feature>
<evidence type="ECO:0000256" key="9">
    <source>
        <dbReference type="PROSITE-ProRule" id="PRU00322"/>
    </source>
</evidence>
<dbReference type="PROSITE" id="PS50199">
    <property type="entry name" value="ZF_RANBP2_2"/>
    <property type="match status" value="1"/>
</dbReference>
<feature type="region of interest" description="Disordered" evidence="10">
    <location>
        <begin position="617"/>
        <end position="662"/>
    </location>
</feature>
<protein>
    <recommendedName>
        <fullName evidence="17">RNA-binding protein</fullName>
    </recommendedName>
</protein>
<feature type="domain" description="C2H2-type" evidence="12">
    <location>
        <begin position="565"/>
        <end position="595"/>
    </location>
</feature>
<accession>A0A292Q8A3</accession>
<evidence type="ECO:0000259" key="13">
    <source>
        <dbReference type="PROSITE" id="PS50174"/>
    </source>
</evidence>